<evidence type="ECO:0000256" key="3">
    <source>
        <dbReference type="ARBA" id="ARBA00022964"/>
    </source>
</evidence>
<comment type="cofactor">
    <cofactor evidence="1">
        <name>L-ascorbate</name>
        <dbReference type="ChEBI" id="CHEBI:38290"/>
    </cofactor>
</comment>
<keyword evidence="5" id="KW-0408">Iron</keyword>
<evidence type="ECO:0000313" key="9">
    <source>
        <dbReference type="Proteomes" id="UP000433876"/>
    </source>
</evidence>
<dbReference type="OMA" id="YEDTRKC"/>
<evidence type="ECO:0000256" key="1">
    <source>
        <dbReference type="ARBA" id="ARBA00001961"/>
    </source>
</evidence>
<dbReference type="AlphaFoldDB" id="A0A8S8ZQ74"/>
<dbReference type="GO" id="GO:0031418">
    <property type="term" value="F:L-ascorbic acid binding"/>
    <property type="evidence" value="ECO:0007669"/>
    <property type="project" value="InterPro"/>
</dbReference>
<accession>A0A8S8ZQ74</accession>
<dbReference type="GO" id="GO:0005783">
    <property type="term" value="C:endoplasmic reticulum"/>
    <property type="evidence" value="ECO:0007669"/>
    <property type="project" value="TreeGrafter"/>
</dbReference>
<evidence type="ECO:0000256" key="5">
    <source>
        <dbReference type="ARBA" id="ARBA00023004"/>
    </source>
</evidence>
<dbReference type="InterPro" id="IPR006620">
    <property type="entry name" value="Pro_4_hyd_alph"/>
</dbReference>
<keyword evidence="4" id="KW-0560">Oxidoreductase</keyword>
<evidence type="ECO:0000259" key="7">
    <source>
        <dbReference type="SMART" id="SM00702"/>
    </source>
</evidence>
<feature type="region of interest" description="Disordered" evidence="6">
    <location>
        <begin position="118"/>
        <end position="140"/>
    </location>
</feature>
<feature type="region of interest" description="Disordered" evidence="6">
    <location>
        <begin position="384"/>
        <end position="423"/>
    </location>
</feature>
<sequence>MMSSLLAELKSIVTPSHAPAAPPKNIHKNKAPPQAIKTSYESLPIKLPPGFLATEPGVTTPPTLTELDWSQTELPENKGLYAVVLDGVLTREECEVLKKLAEGSVPLEKWVVVEREDGTGTSATGTMDGEEDTDKRGKTPWAPALVNVGLGYEVHTPSYRNSSRIIWDQQEVVDRLWERCCLAPGLRERLAVLDADTERDARIITGMPLRKEEAGDGEGKGEPKEVERYANGKKKGKRTRLREQTNRLMRDGRTGKWEFVKVNKRMRFLRYSPGQFFRAHCDSPYRELDPVNSDRINETLFTIHLYLNDCKSEAPPDLKDQTELEGGATALLSGDEKRKYDVECKTGRVLIFQHRRVFHAGADVIKGVKYSVRTDIMYREILEEREENEEQIDGQKEQQVEGNGEGEKKADNDKPLKEAGGGN</sequence>
<evidence type="ECO:0000256" key="6">
    <source>
        <dbReference type="SAM" id="MobiDB-lite"/>
    </source>
</evidence>
<feature type="compositionally biased region" description="Basic and acidic residues" evidence="6">
    <location>
        <begin position="211"/>
        <end position="230"/>
    </location>
</feature>
<keyword evidence="2" id="KW-0479">Metal-binding</keyword>
<proteinExistence type="predicted"/>
<dbReference type="Pfam" id="PF13640">
    <property type="entry name" value="2OG-FeII_Oxy_3"/>
    <property type="match status" value="1"/>
</dbReference>
<feature type="region of interest" description="Disordered" evidence="6">
    <location>
        <begin position="16"/>
        <end position="35"/>
    </location>
</feature>
<keyword evidence="3" id="KW-0223">Dioxygenase</keyword>
<dbReference type="VEuPathDB" id="FungiDB:SMAC_07835"/>
<dbReference type="GO" id="GO:0004656">
    <property type="term" value="F:procollagen-proline 4-dioxygenase activity"/>
    <property type="evidence" value="ECO:0007669"/>
    <property type="project" value="TreeGrafter"/>
</dbReference>
<organism evidence="8 9">
    <name type="scientific">Sordaria macrospora</name>
    <dbReference type="NCBI Taxonomy" id="5147"/>
    <lineage>
        <taxon>Eukaryota</taxon>
        <taxon>Fungi</taxon>
        <taxon>Dikarya</taxon>
        <taxon>Ascomycota</taxon>
        <taxon>Pezizomycotina</taxon>
        <taxon>Sordariomycetes</taxon>
        <taxon>Sordariomycetidae</taxon>
        <taxon>Sordariales</taxon>
        <taxon>Sordariaceae</taxon>
        <taxon>Sordaria</taxon>
    </lineage>
</organism>
<dbReference type="PANTHER" id="PTHR10869:SF241">
    <property type="entry name" value="FE2OG DIOXYGENASE DOMAIN-CONTAINING PROTEIN"/>
    <property type="match status" value="1"/>
</dbReference>
<dbReference type="SMART" id="SM00702">
    <property type="entry name" value="P4Hc"/>
    <property type="match status" value="1"/>
</dbReference>
<dbReference type="PANTHER" id="PTHR10869">
    <property type="entry name" value="PROLYL 4-HYDROXYLASE ALPHA SUBUNIT"/>
    <property type="match status" value="1"/>
</dbReference>
<reference evidence="8 9" key="1">
    <citation type="submission" date="2017-07" db="EMBL/GenBank/DDBJ databases">
        <title>Genome sequence of the Sordaria macrospora wild type strain R19027.</title>
        <authorList>
            <person name="Nowrousian M."/>
            <person name="Teichert I."/>
            <person name="Kueck U."/>
        </authorList>
    </citation>
    <scope>NUCLEOTIDE SEQUENCE [LARGE SCALE GENOMIC DNA]</scope>
    <source>
        <strain evidence="8 9">R19027</strain>
        <tissue evidence="8">Mycelium</tissue>
    </source>
</reference>
<dbReference type="EMBL" id="NMPR01000073">
    <property type="protein sequence ID" value="KAA8631599.1"/>
    <property type="molecule type" value="Genomic_DNA"/>
</dbReference>
<dbReference type="Gene3D" id="2.60.120.620">
    <property type="entry name" value="q2cbj1_9rhob like domain"/>
    <property type="match status" value="1"/>
</dbReference>
<evidence type="ECO:0000256" key="4">
    <source>
        <dbReference type="ARBA" id="ARBA00023002"/>
    </source>
</evidence>
<evidence type="ECO:0000256" key="2">
    <source>
        <dbReference type="ARBA" id="ARBA00022723"/>
    </source>
</evidence>
<evidence type="ECO:0000313" key="8">
    <source>
        <dbReference type="EMBL" id="KAA8631599.1"/>
    </source>
</evidence>
<dbReference type="GO" id="GO:0005506">
    <property type="term" value="F:iron ion binding"/>
    <property type="evidence" value="ECO:0007669"/>
    <property type="project" value="InterPro"/>
</dbReference>
<feature type="compositionally biased region" description="Basic and acidic residues" evidence="6">
    <location>
        <begin position="393"/>
        <end position="417"/>
    </location>
</feature>
<gene>
    <name evidence="8" type="ORF">SMACR_07835</name>
</gene>
<dbReference type="Proteomes" id="UP000433876">
    <property type="component" value="Unassembled WGS sequence"/>
</dbReference>
<comment type="caution">
    <text evidence="8">The sequence shown here is derived from an EMBL/GenBank/DDBJ whole genome shotgun (WGS) entry which is preliminary data.</text>
</comment>
<dbReference type="InterPro" id="IPR045054">
    <property type="entry name" value="P4HA-like"/>
</dbReference>
<protein>
    <recommendedName>
        <fullName evidence="7">Prolyl 4-hydroxylase alpha subunit domain-containing protein</fullName>
    </recommendedName>
</protein>
<feature type="region of interest" description="Disordered" evidence="6">
    <location>
        <begin position="211"/>
        <end position="239"/>
    </location>
</feature>
<feature type="domain" description="Prolyl 4-hydroxylase alpha subunit" evidence="7">
    <location>
        <begin position="80"/>
        <end position="377"/>
    </location>
</feature>
<name>A0A8S8ZQ74_SORMA</name>
<dbReference type="InterPro" id="IPR044862">
    <property type="entry name" value="Pro_4_hyd_alph_FE2OG_OXY"/>
</dbReference>